<accession>A0A7G7GCB3</accession>
<sequence>MTPIYQLLLNFKKWLLPQYFRPGYHFLRIKKLTFILKQILLFVSSSANYKFVFSKYSVLTSGLIFLGLLLGGCATSKLGSAGQKKTAGKTFVIVGASSGFGRGVAEQLGAYKANVVLAARRTDLLEEIATNIRAAGGTALVVTTDISKPEQVEQLMATALQQYNKVDVWINMAGVGGIGRFWEIPLSDQAAIVDINLKGVIYGSYAAIKQFRTQGYGTLINLGSIESENPLAYHATYASTKGAILNFDQALNQELRLSGHKNIKVVTVEPWAVDTPFWRHAANYSGGTARMAAMDPPQKVVKAVIRMSLRPRKEIPVGWKARGTWISHHLFPHFTERIAANIVHRYQIKTAPPQEPTSGSVYQAMEAGHGVDDGVRKRMKEEKKMRKRKKA</sequence>
<evidence type="ECO:0000256" key="3">
    <source>
        <dbReference type="RuleBase" id="RU000363"/>
    </source>
</evidence>
<dbReference type="InterPro" id="IPR002347">
    <property type="entry name" value="SDR_fam"/>
</dbReference>
<dbReference type="GO" id="GO:0016491">
    <property type="term" value="F:oxidoreductase activity"/>
    <property type="evidence" value="ECO:0007669"/>
    <property type="project" value="UniProtKB-KW"/>
</dbReference>
<evidence type="ECO:0000313" key="6">
    <source>
        <dbReference type="Proteomes" id="UP000515237"/>
    </source>
</evidence>
<organism evidence="5 6">
    <name type="scientific">Adhaeribacter swui</name>
    <dbReference type="NCBI Taxonomy" id="2086471"/>
    <lineage>
        <taxon>Bacteria</taxon>
        <taxon>Pseudomonadati</taxon>
        <taxon>Bacteroidota</taxon>
        <taxon>Cytophagia</taxon>
        <taxon>Cytophagales</taxon>
        <taxon>Hymenobacteraceae</taxon>
        <taxon>Adhaeribacter</taxon>
    </lineage>
</organism>
<dbReference type="KEGG" id="aswu:HUW51_19455"/>
<keyword evidence="2" id="KW-0560">Oxidoreductase</keyword>
<dbReference type="GO" id="GO:0016020">
    <property type="term" value="C:membrane"/>
    <property type="evidence" value="ECO:0007669"/>
    <property type="project" value="TreeGrafter"/>
</dbReference>
<dbReference type="EMBL" id="CP055156">
    <property type="protein sequence ID" value="QNF34797.1"/>
    <property type="molecule type" value="Genomic_DNA"/>
</dbReference>
<dbReference type="PRINTS" id="PR00081">
    <property type="entry name" value="GDHRDH"/>
</dbReference>
<dbReference type="InterPro" id="IPR036291">
    <property type="entry name" value="NAD(P)-bd_dom_sf"/>
</dbReference>
<protein>
    <submittedName>
        <fullName evidence="5">SDR family NAD(P)-dependent oxidoreductase</fullName>
    </submittedName>
</protein>
<name>A0A7G7GCB3_9BACT</name>
<dbReference type="PANTHER" id="PTHR44196">
    <property type="entry name" value="DEHYDROGENASE/REDUCTASE SDR FAMILY MEMBER 7B"/>
    <property type="match status" value="1"/>
</dbReference>
<proteinExistence type="inferred from homology"/>
<dbReference type="Proteomes" id="UP000515237">
    <property type="component" value="Chromosome"/>
</dbReference>
<dbReference type="SUPFAM" id="SSF51735">
    <property type="entry name" value="NAD(P)-binding Rossmann-fold domains"/>
    <property type="match status" value="1"/>
</dbReference>
<keyword evidence="6" id="KW-1185">Reference proteome</keyword>
<dbReference type="PANTHER" id="PTHR44196:SF1">
    <property type="entry name" value="DEHYDROGENASE_REDUCTASE SDR FAMILY MEMBER 7B"/>
    <property type="match status" value="1"/>
</dbReference>
<evidence type="ECO:0000313" key="5">
    <source>
        <dbReference type="EMBL" id="QNF34797.1"/>
    </source>
</evidence>
<evidence type="ECO:0000256" key="1">
    <source>
        <dbReference type="ARBA" id="ARBA00006484"/>
    </source>
</evidence>
<gene>
    <name evidence="5" type="ORF">HUW51_19455</name>
</gene>
<dbReference type="AlphaFoldDB" id="A0A7G7GCB3"/>
<dbReference type="Gene3D" id="3.40.50.720">
    <property type="entry name" value="NAD(P)-binding Rossmann-like Domain"/>
    <property type="match status" value="1"/>
</dbReference>
<comment type="similarity">
    <text evidence="1 3">Belongs to the short-chain dehydrogenases/reductases (SDR) family.</text>
</comment>
<dbReference type="PRINTS" id="PR00080">
    <property type="entry name" value="SDRFAMILY"/>
</dbReference>
<feature type="compositionally biased region" description="Basic and acidic residues" evidence="4">
    <location>
        <begin position="369"/>
        <end position="384"/>
    </location>
</feature>
<evidence type="ECO:0000256" key="2">
    <source>
        <dbReference type="ARBA" id="ARBA00023002"/>
    </source>
</evidence>
<reference evidence="5 6" key="1">
    <citation type="journal article" date="2018" name="Int. J. Syst. Evol. Microbiol.">
        <title>Adhaeribacter swui sp. nov., isolated from wet mud.</title>
        <authorList>
            <person name="Kim D.U."/>
            <person name="Kim K.W."/>
            <person name="Kang M.S."/>
            <person name="Kim J.Y."/>
            <person name="Jang J.H."/>
            <person name="Kim M.K."/>
        </authorList>
    </citation>
    <scope>NUCLEOTIDE SEQUENCE [LARGE SCALE GENOMIC DNA]</scope>
    <source>
        <strain evidence="5 6">KCTC 52873</strain>
    </source>
</reference>
<dbReference type="Pfam" id="PF00106">
    <property type="entry name" value="adh_short"/>
    <property type="match status" value="1"/>
</dbReference>
<feature type="region of interest" description="Disordered" evidence="4">
    <location>
        <begin position="351"/>
        <end position="391"/>
    </location>
</feature>
<evidence type="ECO:0000256" key="4">
    <source>
        <dbReference type="SAM" id="MobiDB-lite"/>
    </source>
</evidence>